<keyword evidence="4" id="KW-1185">Reference proteome</keyword>
<reference evidence="3" key="1">
    <citation type="journal article" date="2021" name="Open Biol.">
        <title>Shared evolutionary footprints suggest mitochondrial oxidative damage underlies multiple complex I losses in fungi.</title>
        <authorList>
            <person name="Schikora-Tamarit M.A."/>
            <person name="Marcet-Houben M."/>
            <person name="Nosek J."/>
            <person name="Gabaldon T."/>
        </authorList>
    </citation>
    <scope>NUCLEOTIDE SEQUENCE</scope>
    <source>
        <strain evidence="3">CBS2887</strain>
    </source>
</reference>
<feature type="transmembrane region" description="Helical" evidence="2">
    <location>
        <begin position="133"/>
        <end position="160"/>
    </location>
</feature>
<protein>
    <recommendedName>
        <fullName evidence="5">Secretory component protein SHR3</fullName>
    </recommendedName>
</protein>
<feature type="region of interest" description="Disordered" evidence="1">
    <location>
        <begin position="181"/>
        <end position="220"/>
    </location>
</feature>
<organism evidence="3 4">
    <name type="scientific">Wickerhamomyces pijperi</name>
    <name type="common">Yeast</name>
    <name type="synonym">Pichia pijperi</name>
    <dbReference type="NCBI Taxonomy" id="599730"/>
    <lineage>
        <taxon>Eukaryota</taxon>
        <taxon>Fungi</taxon>
        <taxon>Dikarya</taxon>
        <taxon>Ascomycota</taxon>
        <taxon>Saccharomycotina</taxon>
        <taxon>Saccharomycetes</taxon>
        <taxon>Phaffomycetales</taxon>
        <taxon>Wickerhamomycetaceae</taxon>
        <taxon>Wickerhamomyces</taxon>
    </lineage>
</organism>
<dbReference type="GO" id="GO:0006888">
    <property type="term" value="P:endoplasmic reticulum to Golgi vesicle-mediated transport"/>
    <property type="evidence" value="ECO:0007669"/>
    <property type="project" value="TreeGrafter"/>
</dbReference>
<dbReference type="InterPro" id="IPR013248">
    <property type="entry name" value="Psh3/Shr3"/>
</dbReference>
<dbReference type="GO" id="GO:0051082">
    <property type="term" value="F:unfolded protein binding"/>
    <property type="evidence" value="ECO:0007669"/>
    <property type="project" value="TreeGrafter"/>
</dbReference>
<keyword evidence="2" id="KW-1133">Transmembrane helix</keyword>
<sequence length="220" mass="23994">MAVKYKDLLPVANGLIIAGSFFFLGLIFGNLPYDYVSLYSSTATMADIENSVRHYTTWANIPAPALHILHSLIGLGFIGLFIKIYKPSEDAKYFEYGSLFLYVVAFCIYLTNLKTGAESARAAEWGEVDVQTGINVIAASGHMIVFILGGVILLQAGLYYGEWEYQQRLEVFNRELAEEEAAAASTDAPVEKIKESTPAKGKKATSTATPAKGKSSSKKN</sequence>
<keyword evidence="2" id="KW-0472">Membrane</keyword>
<dbReference type="PIRSF" id="PIRSF029187">
    <property type="entry name" value="Shr3_AAP_chap"/>
    <property type="match status" value="1"/>
</dbReference>
<feature type="transmembrane region" description="Helical" evidence="2">
    <location>
        <begin position="12"/>
        <end position="31"/>
    </location>
</feature>
<evidence type="ECO:0000313" key="3">
    <source>
        <dbReference type="EMBL" id="KAH3683850.1"/>
    </source>
</evidence>
<reference evidence="3" key="2">
    <citation type="submission" date="2021-01" db="EMBL/GenBank/DDBJ databases">
        <authorList>
            <person name="Schikora-Tamarit M.A."/>
        </authorList>
    </citation>
    <scope>NUCLEOTIDE SEQUENCE</scope>
    <source>
        <strain evidence="3">CBS2887</strain>
    </source>
</reference>
<proteinExistence type="predicted"/>
<evidence type="ECO:0008006" key="5">
    <source>
        <dbReference type="Google" id="ProtNLM"/>
    </source>
</evidence>
<dbReference type="AlphaFoldDB" id="A0A9P8Q675"/>
<feature type="transmembrane region" description="Helical" evidence="2">
    <location>
        <begin position="93"/>
        <end position="113"/>
    </location>
</feature>
<name>A0A9P8Q675_WICPI</name>
<evidence type="ECO:0000256" key="1">
    <source>
        <dbReference type="SAM" id="MobiDB-lite"/>
    </source>
</evidence>
<dbReference type="OrthoDB" id="5229808at2759"/>
<dbReference type="PANTHER" id="PTHR28228">
    <property type="entry name" value="SECRETORY COMPONENT PROTEIN SHR3"/>
    <property type="match status" value="1"/>
</dbReference>
<accession>A0A9P8Q675</accession>
<dbReference type="Proteomes" id="UP000774326">
    <property type="component" value="Unassembled WGS sequence"/>
</dbReference>
<evidence type="ECO:0000256" key="2">
    <source>
        <dbReference type="SAM" id="Phobius"/>
    </source>
</evidence>
<gene>
    <name evidence="3" type="ORF">WICPIJ_005178</name>
</gene>
<evidence type="ECO:0000313" key="4">
    <source>
        <dbReference type="Proteomes" id="UP000774326"/>
    </source>
</evidence>
<dbReference type="PANTHER" id="PTHR28228:SF1">
    <property type="entry name" value="SECRETORY COMPONENT PROTEIN SHR3"/>
    <property type="match status" value="1"/>
</dbReference>
<dbReference type="Pfam" id="PF08229">
    <property type="entry name" value="SHR3_chaperone"/>
    <property type="match status" value="1"/>
</dbReference>
<keyword evidence="2" id="KW-0812">Transmembrane</keyword>
<dbReference type="SMART" id="SM00786">
    <property type="entry name" value="SHR3_chaperone"/>
    <property type="match status" value="1"/>
</dbReference>
<dbReference type="GO" id="GO:0005789">
    <property type="term" value="C:endoplasmic reticulum membrane"/>
    <property type="evidence" value="ECO:0007669"/>
    <property type="project" value="TreeGrafter"/>
</dbReference>
<dbReference type="EMBL" id="JAEUBG010002913">
    <property type="protein sequence ID" value="KAH3683850.1"/>
    <property type="molecule type" value="Genomic_DNA"/>
</dbReference>
<comment type="caution">
    <text evidence="3">The sequence shown here is derived from an EMBL/GenBank/DDBJ whole genome shotgun (WGS) entry which is preliminary data.</text>
</comment>
<feature type="transmembrane region" description="Helical" evidence="2">
    <location>
        <begin position="61"/>
        <end position="81"/>
    </location>
</feature>